<accession>A0A1C7E5Z3</accession>
<dbReference type="OrthoDB" id="61127at2"/>
<proteinExistence type="predicted"/>
<dbReference type="Pfam" id="PF07319">
    <property type="entry name" value="DnaI_N"/>
    <property type="match status" value="1"/>
</dbReference>
<dbReference type="InterPro" id="IPR013317">
    <property type="entry name" value="DnaA_dom"/>
</dbReference>
<dbReference type="NCBIfam" id="NF006505">
    <property type="entry name" value="PRK08939.1"/>
    <property type="match status" value="1"/>
</dbReference>
<dbReference type="AlphaFoldDB" id="A0A1C7E5Z3"/>
<dbReference type="InterPro" id="IPR003593">
    <property type="entry name" value="AAA+_ATPase"/>
</dbReference>
<dbReference type="CDD" id="cd00009">
    <property type="entry name" value="AAA"/>
    <property type="match status" value="1"/>
</dbReference>
<dbReference type="GO" id="GO:0006260">
    <property type="term" value="P:DNA replication"/>
    <property type="evidence" value="ECO:0007669"/>
    <property type="project" value="TreeGrafter"/>
</dbReference>
<dbReference type="InterPro" id="IPR009928">
    <property type="entry name" value="DnaI_N"/>
</dbReference>
<dbReference type="KEGG" id="ppla:BBI15_02360"/>
<keyword evidence="3" id="KW-1185">Reference proteome</keyword>
<reference evidence="2" key="1">
    <citation type="submission" date="2016-10" db="EMBL/GenBank/DDBJ databases">
        <authorList>
            <person name="See-Too W.S."/>
        </authorList>
    </citation>
    <scope>NUCLEOTIDE SEQUENCE [LARGE SCALE GENOMIC DNA]</scope>
    <source>
        <strain evidence="2">DSM 23997</strain>
    </source>
</reference>
<protein>
    <submittedName>
        <fullName evidence="2">Primosomal protein DnaI</fullName>
    </submittedName>
</protein>
<dbReference type="RefSeq" id="WP_068868889.1">
    <property type="nucleotide sequence ID" value="NZ_CP016539.2"/>
</dbReference>
<dbReference type="Pfam" id="PF00308">
    <property type="entry name" value="Bac_DnaA"/>
    <property type="match status" value="1"/>
</dbReference>
<dbReference type="InterPro" id="IPR027417">
    <property type="entry name" value="P-loop_NTPase"/>
</dbReference>
<gene>
    <name evidence="2" type="ORF">BBI15_02360</name>
</gene>
<evidence type="ECO:0000313" key="3">
    <source>
        <dbReference type="Proteomes" id="UP000092650"/>
    </source>
</evidence>
<sequence>MEPIRETMKRVVNAPSFSERYDAMKKEVLEHPGVLKFLKEHEEEIDGPTVEKGMGKLYEYIDQSHDCNKCPNLGGCINHLKGFEPNLVLERGNIGISYTKCRLKAVEDNKRHASSLIHSMYMPKEVMQARFESFELDDRRLPAFRAVDEFLEQANGPDSLPEKGLYLYGKFGTGKSYLLGAVANELAEVNVKSVLVFVPEFMREMKQAIGDHTLQEKIEYVKKADVLMLDDIGAEAMSSWTRDEVLGTILHYRMAEKLPTFMSSNFSYSELAHHLTYSQRGEKEDLKAARIMERIQALTVPVKLEGENRRNKQ</sequence>
<organism evidence="2 3">
    <name type="scientific">Planococcus plakortidis</name>
    <dbReference type="NCBI Taxonomy" id="1038856"/>
    <lineage>
        <taxon>Bacteria</taxon>
        <taxon>Bacillati</taxon>
        <taxon>Bacillota</taxon>
        <taxon>Bacilli</taxon>
        <taxon>Bacillales</taxon>
        <taxon>Caryophanaceae</taxon>
        <taxon>Planococcus</taxon>
    </lineage>
</organism>
<dbReference type="Proteomes" id="UP000092650">
    <property type="component" value="Chromosome"/>
</dbReference>
<dbReference type="PANTHER" id="PTHR30050:SF8">
    <property type="entry name" value="PRIMOSOMAL PROTEIN DNAI"/>
    <property type="match status" value="1"/>
</dbReference>
<dbReference type="STRING" id="1038856.BBI15_02360"/>
<dbReference type="PANTHER" id="PTHR30050">
    <property type="entry name" value="CHROMOSOMAL REPLICATION INITIATOR PROTEIN DNAA"/>
    <property type="match status" value="1"/>
</dbReference>
<evidence type="ECO:0000259" key="1">
    <source>
        <dbReference type="SMART" id="SM00382"/>
    </source>
</evidence>
<feature type="domain" description="AAA+ ATPase" evidence="1">
    <location>
        <begin position="161"/>
        <end position="285"/>
    </location>
</feature>
<name>A0A1C7E5Z3_9BACL</name>
<dbReference type="SMART" id="SM00382">
    <property type="entry name" value="AAA"/>
    <property type="match status" value="1"/>
</dbReference>
<dbReference type="Gene3D" id="3.40.50.300">
    <property type="entry name" value="P-loop containing nucleotide triphosphate hydrolases"/>
    <property type="match status" value="1"/>
</dbReference>
<dbReference type="EMBL" id="CP016539">
    <property type="protein sequence ID" value="ANU19128.1"/>
    <property type="molecule type" value="Genomic_DNA"/>
</dbReference>
<evidence type="ECO:0000313" key="2">
    <source>
        <dbReference type="EMBL" id="ANU19128.1"/>
    </source>
</evidence>
<dbReference type="SUPFAM" id="SSF52540">
    <property type="entry name" value="P-loop containing nucleoside triphosphate hydrolases"/>
    <property type="match status" value="1"/>
</dbReference>